<evidence type="ECO:0000259" key="4">
    <source>
        <dbReference type="Pfam" id="PF22123"/>
    </source>
</evidence>
<evidence type="ECO:0000313" key="6">
    <source>
        <dbReference type="Proteomes" id="UP001378592"/>
    </source>
</evidence>
<feature type="compositionally biased region" description="Low complexity" evidence="2">
    <location>
        <begin position="470"/>
        <end position="493"/>
    </location>
</feature>
<keyword evidence="1" id="KW-0175">Coiled coil</keyword>
<dbReference type="GO" id="GO:0042803">
    <property type="term" value="F:protein homodimerization activity"/>
    <property type="evidence" value="ECO:0007669"/>
    <property type="project" value="InterPro"/>
</dbReference>
<feature type="domain" description="Exuperantia RNAse H-like" evidence="4">
    <location>
        <begin position="23"/>
        <end position="182"/>
    </location>
</feature>
<dbReference type="InterPro" id="IPR040941">
    <property type="entry name" value="SAM_Exu"/>
</dbReference>
<evidence type="ECO:0000256" key="1">
    <source>
        <dbReference type="SAM" id="Coils"/>
    </source>
</evidence>
<dbReference type="AlphaFoldDB" id="A0AAN9VM12"/>
<accession>A0AAN9VM12</accession>
<feature type="compositionally biased region" description="Low complexity" evidence="2">
    <location>
        <begin position="421"/>
        <end position="430"/>
    </location>
</feature>
<feature type="compositionally biased region" description="Low complexity" evidence="2">
    <location>
        <begin position="375"/>
        <end position="397"/>
    </location>
</feature>
<dbReference type="Proteomes" id="UP001378592">
    <property type="component" value="Unassembled WGS sequence"/>
</dbReference>
<name>A0AAN9VM12_9ORTH</name>
<dbReference type="GO" id="GO:0003723">
    <property type="term" value="F:RNA binding"/>
    <property type="evidence" value="ECO:0007669"/>
    <property type="project" value="InterPro"/>
</dbReference>
<feature type="compositionally biased region" description="Polar residues" evidence="2">
    <location>
        <begin position="504"/>
        <end position="516"/>
    </location>
</feature>
<feature type="compositionally biased region" description="Polar residues" evidence="2">
    <location>
        <begin position="404"/>
        <end position="416"/>
    </location>
</feature>
<gene>
    <name evidence="5" type="ORF">R5R35_004298</name>
</gene>
<proteinExistence type="predicted"/>
<dbReference type="EMBL" id="JAZDUA010000116">
    <property type="protein sequence ID" value="KAK7867544.1"/>
    <property type="molecule type" value="Genomic_DNA"/>
</dbReference>
<feature type="compositionally biased region" description="Basic and acidic residues" evidence="2">
    <location>
        <begin position="327"/>
        <end position="337"/>
    </location>
</feature>
<feature type="compositionally biased region" description="Polar residues" evidence="2">
    <location>
        <begin position="344"/>
        <end position="374"/>
    </location>
</feature>
<dbReference type="InterPro" id="IPR036397">
    <property type="entry name" value="RNaseH_sf"/>
</dbReference>
<feature type="domain" description="Exuperantia SAM-like" evidence="3">
    <location>
        <begin position="258"/>
        <end position="327"/>
    </location>
</feature>
<comment type="caution">
    <text evidence="5">The sequence shown here is derived from an EMBL/GenBank/DDBJ whole genome shotgun (WGS) entry which is preliminary data.</text>
</comment>
<evidence type="ECO:0000256" key="2">
    <source>
        <dbReference type="SAM" id="MobiDB-lite"/>
    </source>
</evidence>
<dbReference type="GO" id="GO:0045450">
    <property type="term" value="P:bicoid mRNA localization"/>
    <property type="evidence" value="ECO:0007669"/>
    <property type="project" value="InterPro"/>
</dbReference>
<reference evidence="5 6" key="1">
    <citation type="submission" date="2024-03" db="EMBL/GenBank/DDBJ databases">
        <title>The genome assembly and annotation of the cricket Gryllus longicercus Weissman &amp; Gray.</title>
        <authorList>
            <person name="Szrajer S."/>
            <person name="Gray D."/>
            <person name="Ylla G."/>
        </authorList>
    </citation>
    <scope>NUCLEOTIDE SEQUENCE [LARGE SCALE GENOMIC DNA]</scope>
    <source>
        <strain evidence="5">DAG 2021-001</strain>
        <tissue evidence="5">Whole body minus gut</tissue>
    </source>
</reference>
<evidence type="ECO:0000259" key="3">
    <source>
        <dbReference type="Pfam" id="PF18609"/>
    </source>
</evidence>
<organism evidence="5 6">
    <name type="scientific">Gryllus longicercus</name>
    <dbReference type="NCBI Taxonomy" id="2509291"/>
    <lineage>
        <taxon>Eukaryota</taxon>
        <taxon>Metazoa</taxon>
        <taxon>Ecdysozoa</taxon>
        <taxon>Arthropoda</taxon>
        <taxon>Hexapoda</taxon>
        <taxon>Insecta</taxon>
        <taxon>Pterygota</taxon>
        <taxon>Neoptera</taxon>
        <taxon>Polyneoptera</taxon>
        <taxon>Orthoptera</taxon>
        <taxon>Ensifera</taxon>
        <taxon>Gryllidea</taxon>
        <taxon>Grylloidea</taxon>
        <taxon>Gryllidae</taxon>
        <taxon>Gryllinae</taxon>
        <taxon>Gryllus</taxon>
    </lineage>
</organism>
<evidence type="ECO:0000313" key="5">
    <source>
        <dbReference type="EMBL" id="KAK7867544.1"/>
    </source>
</evidence>
<dbReference type="Gene3D" id="3.30.420.10">
    <property type="entry name" value="Ribonuclease H-like superfamily/Ribonuclease H"/>
    <property type="match status" value="1"/>
</dbReference>
<feature type="compositionally biased region" description="Polar residues" evidence="2">
    <location>
        <begin position="432"/>
        <end position="442"/>
    </location>
</feature>
<dbReference type="PANTHER" id="PTHR12384:SF2">
    <property type="entry name" value="MATERNAL PROTEIN EXUPERANTIA"/>
    <property type="match status" value="1"/>
</dbReference>
<protein>
    <recommendedName>
        <fullName evidence="7">Maternal protein exuperantia</fullName>
    </recommendedName>
</protein>
<feature type="coiled-coil region" evidence="1">
    <location>
        <begin position="230"/>
        <end position="257"/>
    </location>
</feature>
<sequence length="516" mass="55724">MASKVVENGTEGWKAHSLPPGDYHLIGWDVDTTGRRLVDEICQIAAYTPTDNFSQYVMPFQELNPAARRRHNIRVVTIGRFRMLKDSKTNKVLKTKSEISALTDFVQWLEGVKGKSSDGVILVSHESRKVAAPLLLEALRKYNMLDKFSSVVKGFANGYNVAEVKCAKTIRSFSLRTLSRVLLDKDEELDSAVDRARLSFQIVQHLCGGEERQGSGDGDETTAPGLVLAISEFTQTIAQEEEELARVKTVLDRQNSLRPVFAPMLRREKNRAVNIRKLVAESGIDYDMLTSTFKLKGNEGICELISSKLPRARAKDVEDLKNLLKEHFEGENNKPGENKPLPQRTKSTSASNTASQPNSTANDSVVPVVSSTQETTVPLSAPSSTSTLTSNPNSTPVFTPSLPAPTSTPGQELASNPSPTPSTQTSVPAPNVTPTPLSSPASSGDVPPAPIVNETSKPAEPVEKKETNPVSSPDSTTKNSSSSESLVKTESNSKPVSASKESDATSPNNPSEAVAS</sequence>
<dbReference type="PANTHER" id="PTHR12384">
    <property type="entry name" value="MATERNAL PROTEIN EXUPERANTIA"/>
    <property type="match status" value="1"/>
</dbReference>
<dbReference type="InterPro" id="IPR037998">
    <property type="entry name" value="Exu"/>
</dbReference>
<keyword evidence="6" id="KW-1185">Reference proteome</keyword>
<dbReference type="InterPro" id="IPR054362">
    <property type="entry name" value="Exu_RNase_H-like"/>
</dbReference>
<dbReference type="Pfam" id="PF22123">
    <property type="entry name" value="Exu_RNase_H_like"/>
    <property type="match status" value="1"/>
</dbReference>
<dbReference type="Pfam" id="PF18609">
    <property type="entry name" value="SAM_Exu"/>
    <property type="match status" value="1"/>
</dbReference>
<evidence type="ECO:0008006" key="7">
    <source>
        <dbReference type="Google" id="ProtNLM"/>
    </source>
</evidence>
<feature type="region of interest" description="Disordered" evidence="2">
    <location>
        <begin position="327"/>
        <end position="516"/>
    </location>
</feature>